<reference evidence="3" key="1">
    <citation type="submission" date="2019-02" db="EMBL/GenBank/DDBJ databases">
        <title>FDA dAtabase for Regulatory Grade micrObial Sequences (FDA-ARGOS): Supporting development and validation of Infectious Disease Dx tests.</title>
        <authorList>
            <person name="Duncan R."/>
            <person name="Fisher C."/>
            <person name="Tallon L."/>
            <person name="Sadzewicz L."/>
            <person name="Sengamalay N."/>
            <person name="Ott S."/>
            <person name="Godinez A."/>
            <person name="Nagaraj S."/>
            <person name="Vavikolanu K."/>
            <person name="Nadendla S."/>
            <person name="Aluvathingal J."/>
            <person name="Sichtig H."/>
        </authorList>
    </citation>
    <scope>NUCLEOTIDE SEQUENCE [LARGE SCALE GENOMIC DNA]</scope>
    <source>
        <strain evidence="3">FDAARGOS_361</strain>
    </source>
</reference>
<evidence type="ECO:0000313" key="1">
    <source>
        <dbReference type="EMBL" id="TPP41575.1"/>
    </source>
</evidence>
<organism evidence="2 3">
    <name type="scientific">Leishmania donovani</name>
    <dbReference type="NCBI Taxonomy" id="5661"/>
    <lineage>
        <taxon>Eukaryota</taxon>
        <taxon>Discoba</taxon>
        <taxon>Euglenozoa</taxon>
        <taxon>Kinetoplastea</taxon>
        <taxon>Metakinetoplastina</taxon>
        <taxon>Trypanosomatida</taxon>
        <taxon>Trypanosomatidae</taxon>
        <taxon>Leishmaniinae</taxon>
        <taxon>Leishmania</taxon>
    </lineage>
</organism>
<dbReference type="EMBL" id="RHLD01000005">
    <property type="protein sequence ID" value="TPP41575.1"/>
    <property type="molecule type" value="Genomic_DNA"/>
</dbReference>
<proteinExistence type="predicted"/>
<reference evidence="4" key="3">
    <citation type="submission" date="2019-02" db="EMBL/GenBank/DDBJ databases">
        <title>FDA dAtabase for Regulatory Grade micrObial Sequences (FDA-ARGOS): Supporting development and validation of Infectious Disease Dx tests.</title>
        <authorList>
            <person name="Duncan R."/>
            <person name="Fisher C."/>
            <person name="Tallon L."/>
            <person name="Sadzewicz L."/>
            <person name="Sengamalay N."/>
            <person name="Ott S."/>
            <person name="Godinez A."/>
            <person name="Nagaraj S."/>
            <person name="Vavikolanu K."/>
            <person name="Vyas G."/>
            <person name="Nadendla S."/>
            <person name="Aluvathingal J."/>
            <person name="Sichtig H."/>
        </authorList>
    </citation>
    <scope>NUCLEOTIDE SEQUENCE [LARGE SCALE GENOMIC DNA]</scope>
    <source>
        <strain evidence="4">FDAARGOS_360</strain>
    </source>
</reference>
<dbReference type="Proteomes" id="UP000318821">
    <property type="component" value="Unassembled WGS sequence"/>
</dbReference>
<dbReference type="VEuPathDB" id="TriTrypDB:LdCL_310010400"/>
<dbReference type="EMBL" id="RHLC01000006">
    <property type="protein sequence ID" value="TPP42728.1"/>
    <property type="molecule type" value="Genomic_DNA"/>
</dbReference>
<accession>A0A504X476</accession>
<comment type="caution">
    <text evidence="2">The sequence shown here is derived from an EMBL/GenBank/DDBJ whole genome shotgun (WGS) entry which is preliminary data.</text>
</comment>
<reference evidence="2" key="2">
    <citation type="submission" date="2019-02" db="EMBL/GenBank/DDBJ databases">
        <title>FDA dAtabase for Regulatory Grade micrObial Sequences (FDA-ARGOS): Supporting development and validation of Infectious Disease Dx tests.</title>
        <authorList>
            <person name="Duncan R."/>
            <person name="Fisher C."/>
            <person name="Tallon L.J."/>
            <person name="Sadzewicz L."/>
            <person name="Sengamalay N."/>
            <person name="Ott S."/>
            <person name="Godinez A."/>
            <person name="Nagaraj S."/>
            <person name="Nadendla S."/>
            <person name="Sichtig H."/>
        </authorList>
    </citation>
    <scope>NUCLEOTIDE SEQUENCE</scope>
    <source>
        <strain evidence="1">FDAARGOS_360</strain>
        <strain evidence="2">FDAARGOS_361</strain>
    </source>
</reference>
<name>A0A504X476_LEIDO</name>
<gene>
    <name evidence="1" type="ORF">CGC20_3925</name>
    <name evidence="2" type="ORF">CGC21_12065</name>
</gene>
<evidence type="ECO:0000313" key="4">
    <source>
        <dbReference type="Proteomes" id="UP000318821"/>
    </source>
</evidence>
<evidence type="ECO:0000313" key="3">
    <source>
        <dbReference type="Proteomes" id="UP000318447"/>
    </source>
</evidence>
<sequence>MKRLLLFDPSPQAATSRVPQDAGNSGFAGIASWVRSTAPSGQESVEHRVGVISAAYLYYRGVDVVAPLEQYMAVSARLATSPTNFFRELPLTTRYAGLQRCPTGDAQVGVRYSFRTTEADLPGLPNLAVHPVAMVTFAVVFVFHAERELVQKRGRRLVAVKLAPLTAGPL</sequence>
<dbReference type="VEuPathDB" id="TriTrypDB:LDHU3_31.0720"/>
<dbReference type="Proteomes" id="UP000318447">
    <property type="component" value="Unassembled WGS sequence"/>
</dbReference>
<evidence type="ECO:0000313" key="2">
    <source>
        <dbReference type="EMBL" id="TPP42728.1"/>
    </source>
</evidence>
<dbReference type="AlphaFoldDB" id="A0A504X476"/>
<protein>
    <submittedName>
        <fullName evidence="2">Uncharacterized protein</fullName>
    </submittedName>
</protein>